<accession>A0A9D4MXP5</accession>
<dbReference type="AlphaFoldDB" id="A0A9D4MXP5"/>
<proteinExistence type="predicted"/>
<organism evidence="1 2">
    <name type="scientific">Dreissena polymorpha</name>
    <name type="common">Zebra mussel</name>
    <name type="synonym">Mytilus polymorpha</name>
    <dbReference type="NCBI Taxonomy" id="45954"/>
    <lineage>
        <taxon>Eukaryota</taxon>
        <taxon>Metazoa</taxon>
        <taxon>Spiralia</taxon>
        <taxon>Lophotrochozoa</taxon>
        <taxon>Mollusca</taxon>
        <taxon>Bivalvia</taxon>
        <taxon>Autobranchia</taxon>
        <taxon>Heteroconchia</taxon>
        <taxon>Euheterodonta</taxon>
        <taxon>Imparidentia</taxon>
        <taxon>Neoheterodontei</taxon>
        <taxon>Myida</taxon>
        <taxon>Dreissenoidea</taxon>
        <taxon>Dreissenidae</taxon>
        <taxon>Dreissena</taxon>
    </lineage>
</organism>
<evidence type="ECO:0000313" key="2">
    <source>
        <dbReference type="Proteomes" id="UP000828390"/>
    </source>
</evidence>
<sequence length="60" mass="6802">MEMFPDICGQMLHEFRALLKAGAIGPQRLLQLMAMNMFAIDNTALKGKSLAMWSKRKSFI</sequence>
<protein>
    <submittedName>
        <fullName evidence="1">Uncharacterized protein</fullName>
    </submittedName>
</protein>
<dbReference type="EMBL" id="JAIWYP010000001">
    <property type="protein sequence ID" value="KAH3884258.1"/>
    <property type="molecule type" value="Genomic_DNA"/>
</dbReference>
<comment type="caution">
    <text evidence="1">The sequence shown here is derived from an EMBL/GenBank/DDBJ whole genome shotgun (WGS) entry which is preliminary data.</text>
</comment>
<reference evidence="1" key="1">
    <citation type="journal article" date="2019" name="bioRxiv">
        <title>The Genome of the Zebra Mussel, Dreissena polymorpha: A Resource for Invasive Species Research.</title>
        <authorList>
            <person name="McCartney M.A."/>
            <person name="Auch B."/>
            <person name="Kono T."/>
            <person name="Mallez S."/>
            <person name="Zhang Y."/>
            <person name="Obille A."/>
            <person name="Becker A."/>
            <person name="Abrahante J.E."/>
            <person name="Garbe J."/>
            <person name="Badalamenti J.P."/>
            <person name="Herman A."/>
            <person name="Mangelson H."/>
            <person name="Liachko I."/>
            <person name="Sullivan S."/>
            <person name="Sone E.D."/>
            <person name="Koren S."/>
            <person name="Silverstein K.A.T."/>
            <person name="Beckman K.B."/>
            <person name="Gohl D.M."/>
        </authorList>
    </citation>
    <scope>NUCLEOTIDE SEQUENCE</scope>
    <source>
        <strain evidence="1">Duluth1</strain>
        <tissue evidence="1">Whole animal</tissue>
    </source>
</reference>
<dbReference type="Proteomes" id="UP000828390">
    <property type="component" value="Unassembled WGS sequence"/>
</dbReference>
<gene>
    <name evidence="1" type="ORF">DPMN_008235</name>
</gene>
<name>A0A9D4MXP5_DREPO</name>
<keyword evidence="2" id="KW-1185">Reference proteome</keyword>
<reference evidence="1" key="2">
    <citation type="submission" date="2020-11" db="EMBL/GenBank/DDBJ databases">
        <authorList>
            <person name="McCartney M.A."/>
            <person name="Auch B."/>
            <person name="Kono T."/>
            <person name="Mallez S."/>
            <person name="Becker A."/>
            <person name="Gohl D.M."/>
            <person name="Silverstein K.A.T."/>
            <person name="Koren S."/>
            <person name="Bechman K.B."/>
            <person name="Herman A."/>
            <person name="Abrahante J.E."/>
            <person name="Garbe J."/>
        </authorList>
    </citation>
    <scope>NUCLEOTIDE SEQUENCE</scope>
    <source>
        <strain evidence="1">Duluth1</strain>
        <tissue evidence="1">Whole animal</tissue>
    </source>
</reference>
<evidence type="ECO:0000313" key="1">
    <source>
        <dbReference type="EMBL" id="KAH3884258.1"/>
    </source>
</evidence>